<feature type="non-terminal residue" evidence="2">
    <location>
        <position position="83"/>
    </location>
</feature>
<gene>
    <name evidence="2" type="ORF">B1A_02522</name>
</gene>
<dbReference type="EMBL" id="AUZX01001872">
    <property type="protein sequence ID" value="EQD77988.1"/>
    <property type="molecule type" value="Genomic_DNA"/>
</dbReference>
<dbReference type="AlphaFoldDB" id="T1C9Z7"/>
<feature type="region of interest" description="Disordered" evidence="1">
    <location>
        <begin position="58"/>
        <end position="83"/>
    </location>
</feature>
<reference evidence="2" key="2">
    <citation type="journal article" date="2014" name="ISME J.">
        <title>Microbial stratification in low pH oxic and suboxic macroscopic growths along an acid mine drainage.</title>
        <authorList>
            <person name="Mendez-Garcia C."/>
            <person name="Mesa V."/>
            <person name="Sprenger R.R."/>
            <person name="Richter M."/>
            <person name="Diez M.S."/>
            <person name="Solano J."/>
            <person name="Bargiela R."/>
            <person name="Golyshina O.V."/>
            <person name="Manteca A."/>
            <person name="Ramos J.L."/>
            <person name="Gallego J.R."/>
            <person name="Llorente I."/>
            <person name="Martins Dos Santos V.A."/>
            <person name="Jensen O.N."/>
            <person name="Pelaez A.I."/>
            <person name="Sanchez J."/>
            <person name="Ferrer M."/>
        </authorList>
    </citation>
    <scope>NUCLEOTIDE SEQUENCE</scope>
</reference>
<comment type="caution">
    <text evidence="2">The sequence shown here is derived from an EMBL/GenBank/DDBJ whole genome shotgun (WGS) entry which is preliminary data.</text>
</comment>
<proteinExistence type="predicted"/>
<organism evidence="2">
    <name type="scientific">mine drainage metagenome</name>
    <dbReference type="NCBI Taxonomy" id="410659"/>
    <lineage>
        <taxon>unclassified sequences</taxon>
        <taxon>metagenomes</taxon>
        <taxon>ecological metagenomes</taxon>
    </lineage>
</organism>
<evidence type="ECO:0000256" key="1">
    <source>
        <dbReference type="SAM" id="MobiDB-lite"/>
    </source>
</evidence>
<protein>
    <submittedName>
        <fullName evidence="2">Rhodopirellula transposase</fullName>
    </submittedName>
</protein>
<evidence type="ECO:0000313" key="2">
    <source>
        <dbReference type="EMBL" id="EQD77988.1"/>
    </source>
</evidence>
<sequence>MELAAVRAKYHSFAPELTERSRRFWAATEALSLGRGGIGIVARATGLSRSTISRGLQEVRSGERLEPGRIRRPGGGRTAHRPE</sequence>
<accession>T1C9Z7</accession>
<feature type="compositionally biased region" description="Basic and acidic residues" evidence="1">
    <location>
        <begin position="60"/>
        <end position="69"/>
    </location>
</feature>
<name>T1C9Z7_9ZZZZ</name>
<reference evidence="2" key="1">
    <citation type="submission" date="2013-08" db="EMBL/GenBank/DDBJ databases">
        <authorList>
            <person name="Mendez C."/>
            <person name="Richter M."/>
            <person name="Ferrer M."/>
            <person name="Sanchez J."/>
        </authorList>
    </citation>
    <scope>NUCLEOTIDE SEQUENCE</scope>
</reference>